<dbReference type="Pfam" id="PF01850">
    <property type="entry name" value="PIN"/>
    <property type="match status" value="1"/>
</dbReference>
<dbReference type="CDD" id="cd09873">
    <property type="entry name" value="PIN_Pae0151-like"/>
    <property type="match status" value="1"/>
</dbReference>
<dbReference type="SUPFAM" id="SSF88723">
    <property type="entry name" value="PIN domain-like"/>
    <property type="match status" value="1"/>
</dbReference>
<dbReference type="GO" id="GO:0004540">
    <property type="term" value="F:RNA nuclease activity"/>
    <property type="evidence" value="ECO:0007669"/>
    <property type="project" value="InterPro"/>
</dbReference>
<dbReference type="GO" id="GO:0046872">
    <property type="term" value="F:metal ion binding"/>
    <property type="evidence" value="ECO:0007669"/>
    <property type="project" value="UniProtKB-KW"/>
</dbReference>
<dbReference type="InterPro" id="IPR029060">
    <property type="entry name" value="PIN-like_dom_sf"/>
</dbReference>
<dbReference type="InterPro" id="IPR051619">
    <property type="entry name" value="TypeII_TA_RNase_PINc/VapC"/>
</dbReference>
<dbReference type="InterPro" id="IPR044153">
    <property type="entry name" value="PIN_Pae0151-like"/>
</dbReference>
<accession>A0A6J6EUM7</accession>
<evidence type="ECO:0000259" key="6">
    <source>
        <dbReference type="Pfam" id="PF01850"/>
    </source>
</evidence>
<dbReference type="InterPro" id="IPR002716">
    <property type="entry name" value="PIN_dom"/>
</dbReference>
<keyword evidence="3" id="KW-0479">Metal-binding</keyword>
<proteinExistence type="inferred from homology"/>
<feature type="domain" description="PIN" evidence="6">
    <location>
        <begin position="7"/>
        <end position="123"/>
    </location>
</feature>
<keyword evidence="1" id="KW-1277">Toxin-antitoxin system</keyword>
<evidence type="ECO:0000256" key="5">
    <source>
        <dbReference type="ARBA" id="ARBA00022842"/>
    </source>
</evidence>
<keyword evidence="5" id="KW-0460">Magnesium</keyword>
<evidence type="ECO:0000256" key="2">
    <source>
        <dbReference type="ARBA" id="ARBA00022722"/>
    </source>
</evidence>
<dbReference type="PANTHER" id="PTHR35901">
    <property type="entry name" value="RIBONUCLEASE VAPC3"/>
    <property type="match status" value="1"/>
</dbReference>
<dbReference type="EMBL" id="CAEZTG010000219">
    <property type="protein sequence ID" value="CAB4580260.1"/>
    <property type="molecule type" value="Genomic_DNA"/>
</dbReference>
<dbReference type="Gene3D" id="3.40.50.1010">
    <property type="entry name" value="5'-nuclease"/>
    <property type="match status" value="1"/>
</dbReference>
<organism evidence="7">
    <name type="scientific">freshwater metagenome</name>
    <dbReference type="NCBI Taxonomy" id="449393"/>
    <lineage>
        <taxon>unclassified sequences</taxon>
        <taxon>metagenomes</taxon>
        <taxon>ecological metagenomes</taxon>
    </lineage>
</organism>
<keyword evidence="4" id="KW-0378">Hydrolase</keyword>
<dbReference type="PANTHER" id="PTHR35901:SF1">
    <property type="entry name" value="EXONUCLEASE VAPC9"/>
    <property type="match status" value="1"/>
</dbReference>
<protein>
    <submittedName>
        <fullName evidence="7">Unannotated protein</fullName>
    </submittedName>
</protein>
<evidence type="ECO:0000313" key="7">
    <source>
        <dbReference type="EMBL" id="CAB4580260.1"/>
    </source>
</evidence>
<dbReference type="AlphaFoldDB" id="A0A6J6EUM7"/>
<evidence type="ECO:0000256" key="1">
    <source>
        <dbReference type="ARBA" id="ARBA00022649"/>
    </source>
</evidence>
<dbReference type="InterPro" id="IPR022907">
    <property type="entry name" value="VapC_family"/>
</dbReference>
<dbReference type="HAMAP" id="MF_00265">
    <property type="entry name" value="VapC_Nob1"/>
    <property type="match status" value="1"/>
</dbReference>
<keyword evidence="2" id="KW-0540">Nuclease</keyword>
<dbReference type="GO" id="GO:0016787">
    <property type="term" value="F:hydrolase activity"/>
    <property type="evidence" value="ECO:0007669"/>
    <property type="project" value="UniProtKB-KW"/>
</dbReference>
<name>A0A6J6EUM7_9ZZZZ</name>
<gene>
    <name evidence="7" type="ORF">UFOPK1603_01726</name>
</gene>
<evidence type="ECO:0000256" key="3">
    <source>
        <dbReference type="ARBA" id="ARBA00022723"/>
    </source>
</evidence>
<reference evidence="7" key="1">
    <citation type="submission" date="2020-05" db="EMBL/GenBank/DDBJ databases">
        <authorList>
            <person name="Chiriac C."/>
            <person name="Salcher M."/>
            <person name="Ghai R."/>
            <person name="Kavagutti S V."/>
        </authorList>
    </citation>
    <scope>NUCLEOTIDE SEQUENCE</scope>
</reference>
<evidence type="ECO:0000256" key="4">
    <source>
        <dbReference type="ARBA" id="ARBA00022801"/>
    </source>
</evidence>
<sequence>MGTLMRVVVDASVMITANRVGPAAERARNEIADNALVAPHSLGVEVVQGFRRLVSSGECSEAIAQRAIWNVNRLHIDRLPFEPFANRVWELRHNVTAHDAWYVAIAERLGVPVVTTDRRLANATGPLCEFRVL</sequence>